<evidence type="ECO:0000256" key="1">
    <source>
        <dbReference type="SAM" id="Phobius"/>
    </source>
</evidence>
<comment type="caution">
    <text evidence="2">The sequence shown here is derived from an EMBL/GenBank/DDBJ whole genome shotgun (WGS) entry which is preliminary data.</text>
</comment>
<dbReference type="Proteomes" id="UP000236959">
    <property type="component" value="Unassembled WGS sequence"/>
</dbReference>
<proteinExistence type="predicted"/>
<keyword evidence="1" id="KW-1133">Transmembrane helix</keyword>
<accession>A0A2S3US07</accession>
<feature type="transmembrane region" description="Helical" evidence="1">
    <location>
        <begin position="90"/>
        <end position="108"/>
    </location>
</feature>
<evidence type="ECO:0000313" key="2">
    <source>
        <dbReference type="EMBL" id="POF30444.1"/>
    </source>
</evidence>
<protein>
    <submittedName>
        <fullName evidence="2">Uncharacterized protein</fullName>
    </submittedName>
</protein>
<sequence length="156" mass="15977">MPNFKEGQALDGGKLLLQLLRIVCGFIFALIACGLFLAWGFFRAAHPDQDPVAFAAMAGSGLVGASVIGATVLVPAAVLIVIAEGVRLRSFVFHVAASGAIAFLIWTLGSGTGTTDWRPGSPVVLAAGFLAGAVYWLIAGRTSGAWHGGNGPAGKR</sequence>
<evidence type="ECO:0000313" key="3">
    <source>
        <dbReference type="Proteomes" id="UP000236959"/>
    </source>
</evidence>
<feature type="transmembrane region" description="Helical" evidence="1">
    <location>
        <begin position="120"/>
        <end position="138"/>
    </location>
</feature>
<keyword evidence="1" id="KW-0812">Transmembrane</keyword>
<reference evidence="2 3" key="1">
    <citation type="submission" date="2018-01" db="EMBL/GenBank/DDBJ databases">
        <title>Genomic Encyclopedia of Archaeal and Bacterial Type Strains, Phase II (KMG-II): from individual species to whole genera.</title>
        <authorList>
            <person name="Goeker M."/>
        </authorList>
    </citation>
    <scope>NUCLEOTIDE SEQUENCE [LARGE SCALE GENOMIC DNA]</scope>
    <source>
        <strain evidence="2 3">DSM 17023</strain>
    </source>
</reference>
<organism evidence="2 3">
    <name type="scientific">Roseibium marinum</name>
    <dbReference type="NCBI Taxonomy" id="281252"/>
    <lineage>
        <taxon>Bacteria</taxon>
        <taxon>Pseudomonadati</taxon>
        <taxon>Pseudomonadota</taxon>
        <taxon>Alphaproteobacteria</taxon>
        <taxon>Hyphomicrobiales</taxon>
        <taxon>Stappiaceae</taxon>
        <taxon>Roseibium</taxon>
    </lineage>
</organism>
<dbReference type="EMBL" id="PPCN01000006">
    <property type="protein sequence ID" value="POF30444.1"/>
    <property type="molecule type" value="Genomic_DNA"/>
</dbReference>
<gene>
    <name evidence="2" type="ORF">CLV41_10656</name>
</gene>
<dbReference type="AlphaFoldDB" id="A0A2S3US07"/>
<keyword evidence="1" id="KW-0472">Membrane</keyword>
<feature type="transmembrane region" description="Helical" evidence="1">
    <location>
        <begin position="20"/>
        <end position="42"/>
    </location>
</feature>
<name>A0A2S3US07_9HYPH</name>
<feature type="transmembrane region" description="Helical" evidence="1">
    <location>
        <begin position="62"/>
        <end position="83"/>
    </location>
</feature>
<dbReference type="RefSeq" id="WP_208987521.1">
    <property type="nucleotide sequence ID" value="NZ_PPCN01000006.1"/>
</dbReference>
<keyword evidence="3" id="KW-1185">Reference proteome</keyword>
<dbReference type="PROSITE" id="PS51257">
    <property type="entry name" value="PROKAR_LIPOPROTEIN"/>
    <property type="match status" value="1"/>
</dbReference>